<gene>
    <name evidence="1" type="ORF">BaRGS_00006678</name>
</gene>
<keyword evidence="2" id="KW-1185">Reference proteome</keyword>
<accession>A0ABD0LR22</accession>
<dbReference type="AlphaFoldDB" id="A0ABD0LR22"/>
<name>A0ABD0LR22_9CAEN</name>
<evidence type="ECO:0000313" key="1">
    <source>
        <dbReference type="EMBL" id="KAK7501926.1"/>
    </source>
</evidence>
<sequence>PPPRARFTAPEHARSLETLQGAREWAQESSVLPGGLFSLCQRLRFNGRGLVSRPHTEIQHRAVVAAGLWLK</sequence>
<feature type="non-terminal residue" evidence="1">
    <location>
        <position position="71"/>
    </location>
</feature>
<reference evidence="1 2" key="1">
    <citation type="journal article" date="2023" name="Sci. Data">
        <title>Genome assembly of the Korean intertidal mud-creeper Batillaria attramentaria.</title>
        <authorList>
            <person name="Patra A.K."/>
            <person name="Ho P.T."/>
            <person name="Jun S."/>
            <person name="Lee S.J."/>
            <person name="Kim Y."/>
            <person name="Won Y.J."/>
        </authorList>
    </citation>
    <scope>NUCLEOTIDE SEQUENCE [LARGE SCALE GENOMIC DNA]</scope>
    <source>
        <strain evidence="1">Wonlab-2016</strain>
    </source>
</reference>
<dbReference type="Proteomes" id="UP001519460">
    <property type="component" value="Unassembled WGS sequence"/>
</dbReference>
<comment type="caution">
    <text evidence="1">The sequence shown here is derived from an EMBL/GenBank/DDBJ whole genome shotgun (WGS) entry which is preliminary data.</text>
</comment>
<protein>
    <submittedName>
        <fullName evidence="1">Uncharacterized protein</fullName>
    </submittedName>
</protein>
<feature type="non-terminal residue" evidence="1">
    <location>
        <position position="1"/>
    </location>
</feature>
<organism evidence="1 2">
    <name type="scientific">Batillaria attramentaria</name>
    <dbReference type="NCBI Taxonomy" id="370345"/>
    <lineage>
        <taxon>Eukaryota</taxon>
        <taxon>Metazoa</taxon>
        <taxon>Spiralia</taxon>
        <taxon>Lophotrochozoa</taxon>
        <taxon>Mollusca</taxon>
        <taxon>Gastropoda</taxon>
        <taxon>Caenogastropoda</taxon>
        <taxon>Sorbeoconcha</taxon>
        <taxon>Cerithioidea</taxon>
        <taxon>Batillariidae</taxon>
        <taxon>Batillaria</taxon>
    </lineage>
</organism>
<dbReference type="EMBL" id="JACVVK020000028">
    <property type="protein sequence ID" value="KAK7501926.1"/>
    <property type="molecule type" value="Genomic_DNA"/>
</dbReference>
<evidence type="ECO:0000313" key="2">
    <source>
        <dbReference type="Proteomes" id="UP001519460"/>
    </source>
</evidence>
<proteinExistence type="predicted"/>